<proteinExistence type="predicted"/>
<name>A0ABV5AXJ4_9BACL</name>
<protein>
    <submittedName>
        <fullName evidence="2">Phosphoadenosine phosphosulfate reductase family protein</fullName>
    </submittedName>
</protein>
<feature type="domain" description="Phosphoadenosine phosphosulphate reductase" evidence="1">
    <location>
        <begin position="38"/>
        <end position="137"/>
    </location>
</feature>
<accession>A0ABV5AXJ4</accession>
<dbReference type="Proteomes" id="UP001580346">
    <property type="component" value="Unassembled WGS sequence"/>
</dbReference>
<dbReference type="EMBL" id="JBHHMI010000013">
    <property type="protein sequence ID" value="MFB5268119.1"/>
    <property type="molecule type" value="Genomic_DNA"/>
</dbReference>
<dbReference type="RefSeq" id="WP_375356250.1">
    <property type="nucleotide sequence ID" value="NZ_JBHHMI010000013.1"/>
</dbReference>
<dbReference type="SUPFAM" id="SSF52402">
    <property type="entry name" value="Adenine nucleotide alpha hydrolases-like"/>
    <property type="match status" value="1"/>
</dbReference>
<evidence type="ECO:0000313" key="3">
    <source>
        <dbReference type="Proteomes" id="UP001580346"/>
    </source>
</evidence>
<comment type="caution">
    <text evidence="2">The sequence shown here is derived from an EMBL/GenBank/DDBJ whole genome shotgun (WGS) entry which is preliminary data.</text>
</comment>
<sequence length="191" mass="21860">MKRAKAGQKSSGSIRLLPVRWGRCNYFEGKDGYRMNRIIFFSGGKASLATADYVKTKYPEDDIILYFTDTLWENEDLYRFINESSDKLQLPMLIHSSGMNPIQLMFEKKLVFNSMIGDCSKILKMRVASDFLKKGKRPVVEEWRNKQYLKNEDFVRDAVLYFGIGFEVDSITLIGRQAPGSTEQPSVAGAE</sequence>
<gene>
    <name evidence="2" type="ORF">ACE41H_15230</name>
</gene>
<dbReference type="InterPro" id="IPR014729">
    <property type="entry name" value="Rossmann-like_a/b/a_fold"/>
</dbReference>
<reference evidence="2 3" key="1">
    <citation type="submission" date="2024-09" db="EMBL/GenBank/DDBJ databases">
        <title>Paenibacillus zeirhizospherea sp. nov., isolated from surface of the maize (Zea mays) roots in a horticulture field, Hungary.</title>
        <authorList>
            <person name="Marton D."/>
            <person name="Farkas M."/>
            <person name="Bedics A."/>
            <person name="Toth E."/>
            <person name="Tancsics A."/>
            <person name="Boka K."/>
            <person name="Maroti G."/>
            <person name="Kriszt B."/>
            <person name="Cserhati M."/>
        </authorList>
    </citation>
    <scope>NUCLEOTIDE SEQUENCE [LARGE SCALE GENOMIC DNA]</scope>
    <source>
        <strain evidence="2 3">KCTC 33519</strain>
    </source>
</reference>
<organism evidence="2 3">
    <name type="scientific">Paenibacillus enshidis</name>
    <dbReference type="NCBI Taxonomy" id="1458439"/>
    <lineage>
        <taxon>Bacteria</taxon>
        <taxon>Bacillati</taxon>
        <taxon>Bacillota</taxon>
        <taxon>Bacilli</taxon>
        <taxon>Bacillales</taxon>
        <taxon>Paenibacillaceae</taxon>
        <taxon>Paenibacillus</taxon>
    </lineage>
</organism>
<dbReference type="Gene3D" id="3.40.50.620">
    <property type="entry name" value="HUPs"/>
    <property type="match status" value="1"/>
</dbReference>
<keyword evidence="3" id="KW-1185">Reference proteome</keyword>
<evidence type="ECO:0000313" key="2">
    <source>
        <dbReference type="EMBL" id="MFB5268119.1"/>
    </source>
</evidence>
<dbReference type="Pfam" id="PF01507">
    <property type="entry name" value="PAPS_reduct"/>
    <property type="match status" value="1"/>
</dbReference>
<evidence type="ECO:0000259" key="1">
    <source>
        <dbReference type="Pfam" id="PF01507"/>
    </source>
</evidence>
<dbReference type="InterPro" id="IPR002500">
    <property type="entry name" value="PAPS_reduct_dom"/>
</dbReference>